<dbReference type="InterPro" id="IPR000531">
    <property type="entry name" value="Beta-barrel_TonB"/>
</dbReference>
<evidence type="ECO:0000256" key="3">
    <source>
        <dbReference type="ARBA" id="ARBA00022448"/>
    </source>
</evidence>
<evidence type="ECO:0000256" key="6">
    <source>
        <dbReference type="ARBA" id="ARBA00023077"/>
    </source>
</evidence>
<dbReference type="Gene3D" id="2.40.170.20">
    <property type="entry name" value="TonB-dependent receptor, beta-barrel domain"/>
    <property type="match status" value="1"/>
</dbReference>
<dbReference type="InterPro" id="IPR039426">
    <property type="entry name" value="TonB-dep_rcpt-like"/>
</dbReference>
<dbReference type="Pfam" id="PF00593">
    <property type="entry name" value="TonB_dep_Rec_b-barrel"/>
    <property type="match status" value="1"/>
</dbReference>
<dbReference type="Proteomes" id="UP001516351">
    <property type="component" value="Unassembled WGS sequence"/>
</dbReference>
<keyword evidence="5 10" id="KW-0812">Transmembrane</keyword>
<dbReference type="Gene3D" id="2.170.130.10">
    <property type="entry name" value="TonB-dependent receptor, plug domain"/>
    <property type="match status" value="1"/>
</dbReference>
<dbReference type="Pfam" id="PF07715">
    <property type="entry name" value="Plug"/>
    <property type="match status" value="1"/>
</dbReference>
<evidence type="ECO:0000256" key="1">
    <source>
        <dbReference type="ARBA" id="ARBA00004571"/>
    </source>
</evidence>
<evidence type="ECO:0000313" key="16">
    <source>
        <dbReference type="Proteomes" id="UP001516351"/>
    </source>
</evidence>
<proteinExistence type="inferred from homology"/>
<dbReference type="PROSITE" id="PS52016">
    <property type="entry name" value="TONB_DEPENDENT_REC_3"/>
    <property type="match status" value="1"/>
</dbReference>
<dbReference type="InterPro" id="IPR010105">
    <property type="entry name" value="TonB_sidphr_rcpt"/>
</dbReference>
<evidence type="ECO:0000259" key="13">
    <source>
        <dbReference type="Pfam" id="PF00593"/>
    </source>
</evidence>
<evidence type="ECO:0000313" key="15">
    <source>
        <dbReference type="EMBL" id="NVN45442.1"/>
    </source>
</evidence>
<evidence type="ECO:0000256" key="5">
    <source>
        <dbReference type="ARBA" id="ARBA00022692"/>
    </source>
</evidence>
<feature type="region of interest" description="Disordered" evidence="12">
    <location>
        <begin position="1"/>
        <end position="23"/>
    </location>
</feature>
<sequence length="694" mass="76276">MASRTERQEKREGQAARKKARRELITVRGERGSYAATESGLGDKRATPFLEQTQTTNVVTHQTIVDFAPQTMEDMTKYVPGMVVGNNFGGTQDALIKRGFGAIDDGSILRDGVRMPIGRNYQGDTTERVEVLKGPASLFYGMQEPGGVINVVTRAPDFHRWGAGFGTQWSSLGGGNGHLDFTGPLGKDFAFRLIGSYRNENYWRNFGANKQVLVAPTLNWRHDRWDGALSYEFVDYDNVLDRGAVFVGNNPVSGPQKRLDEAWTASFGARHLIASHLGYRLSAHDRLRLSGGYNRDDYHDRQADPSSYNVRTGILMRRYRANTGTLRANGSVALDYLGTHELWHMKHEITAGADYENRNQDQGDFVQSANQGGFNPTRPVYGGLAPVGRVNPSNSNLQQNINSASGYLKDNIHLTKSLIASGGVRYQWFSLRYGSGIPFVQTTNASYTKALPFAALVWQPFKTVSFYGDYSQSFGANLLSAGTVLQGGYKPTTGREFEVGARYENHGLTADVALYHIRKKNVLQSAGLDPNGNMIQRLTGLAGSKGLEASLTGALTRHWSAILSYAWTDARTLRDTPQTEGHQLIGVPKNSGSFFLTWNGTLPWYRIAMRAGGGVHLVGTRAATLDNSFQVPGYGTIDGFASWTVPNLLSHQVRLQLNAVNLLNQGYIIAPTGSAFRNSWGQGRSFAVATNIAF</sequence>
<dbReference type="EMBL" id="JABXXV010000001">
    <property type="protein sequence ID" value="NVN45442.1"/>
    <property type="molecule type" value="Genomic_DNA"/>
</dbReference>
<dbReference type="InterPro" id="IPR012910">
    <property type="entry name" value="Plug_dom"/>
</dbReference>
<dbReference type="InterPro" id="IPR036942">
    <property type="entry name" value="Beta-barrel_TonB_sf"/>
</dbReference>
<dbReference type="RefSeq" id="WP_267310832.1">
    <property type="nucleotide sequence ID" value="NZ_JABXXV010000001.1"/>
</dbReference>
<keyword evidence="7 10" id="KW-0472">Membrane</keyword>
<keyword evidence="8 15" id="KW-0675">Receptor</keyword>
<gene>
    <name evidence="15" type="ORF">HW542_01310</name>
</gene>
<evidence type="ECO:0000256" key="9">
    <source>
        <dbReference type="ARBA" id="ARBA00023237"/>
    </source>
</evidence>
<evidence type="ECO:0000256" key="10">
    <source>
        <dbReference type="PROSITE-ProRule" id="PRU01360"/>
    </source>
</evidence>
<feature type="domain" description="TonB-dependent receptor-like beta-barrel" evidence="13">
    <location>
        <begin position="227"/>
        <end position="662"/>
    </location>
</feature>
<evidence type="ECO:0000256" key="7">
    <source>
        <dbReference type="ARBA" id="ARBA00023136"/>
    </source>
</evidence>
<dbReference type="InterPro" id="IPR037066">
    <property type="entry name" value="Plug_dom_sf"/>
</dbReference>
<evidence type="ECO:0000256" key="12">
    <source>
        <dbReference type="SAM" id="MobiDB-lite"/>
    </source>
</evidence>
<keyword evidence="9 10" id="KW-0998">Cell outer membrane</keyword>
<feature type="domain" description="TonB-dependent receptor plug" evidence="14">
    <location>
        <begin position="51"/>
        <end position="148"/>
    </location>
</feature>
<feature type="compositionally biased region" description="Basic and acidic residues" evidence="12">
    <location>
        <begin position="1"/>
        <end position="15"/>
    </location>
</feature>
<evidence type="ECO:0000256" key="11">
    <source>
        <dbReference type="RuleBase" id="RU003357"/>
    </source>
</evidence>
<dbReference type="NCBIfam" id="TIGR01783">
    <property type="entry name" value="TonB-siderophor"/>
    <property type="match status" value="1"/>
</dbReference>
<comment type="caution">
    <text evidence="15">The sequence shown here is derived from an EMBL/GenBank/DDBJ whole genome shotgun (WGS) entry which is preliminary data.</text>
</comment>
<name>A0ABX2P0N0_9PROT</name>
<dbReference type="PANTHER" id="PTHR32552">
    <property type="entry name" value="FERRICHROME IRON RECEPTOR-RELATED"/>
    <property type="match status" value="1"/>
</dbReference>
<keyword evidence="3 10" id="KW-0813">Transport</keyword>
<organism evidence="15 16">
    <name type="scientific">Asaia spathodeae</name>
    <dbReference type="NCBI Taxonomy" id="657016"/>
    <lineage>
        <taxon>Bacteria</taxon>
        <taxon>Pseudomonadati</taxon>
        <taxon>Pseudomonadota</taxon>
        <taxon>Alphaproteobacteria</taxon>
        <taxon>Acetobacterales</taxon>
        <taxon>Acetobacteraceae</taxon>
        <taxon>Asaia</taxon>
    </lineage>
</organism>
<evidence type="ECO:0000256" key="4">
    <source>
        <dbReference type="ARBA" id="ARBA00022452"/>
    </source>
</evidence>
<evidence type="ECO:0000256" key="8">
    <source>
        <dbReference type="ARBA" id="ARBA00023170"/>
    </source>
</evidence>
<dbReference type="CDD" id="cd01347">
    <property type="entry name" value="ligand_gated_channel"/>
    <property type="match status" value="1"/>
</dbReference>
<evidence type="ECO:0000259" key="14">
    <source>
        <dbReference type="Pfam" id="PF07715"/>
    </source>
</evidence>
<evidence type="ECO:0000256" key="2">
    <source>
        <dbReference type="ARBA" id="ARBA00009810"/>
    </source>
</evidence>
<comment type="similarity">
    <text evidence="2 10 11">Belongs to the TonB-dependent receptor family.</text>
</comment>
<keyword evidence="4 10" id="KW-1134">Transmembrane beta strand</keyword>
<keyword evidence="6 11" id="KW-0798">TonB box</keyword>
<accession>A0ABX2P0N0</accession>
<keyword evidence="16" id="KW-1185">Reference proteome</keyword>
<dbReference type="PANTHER" id="PTHR32552:SF85">
    <property type="entry name" value="BLL7968 PROTEIN"/>
    <property type="match status" value="1"/>
</dbReference>
<comment type="subcellular location">
    <subcellularLocation>
        <location evidence="1 10">Cell outer membrane</location>
        <topology evidence="1 10">Multi-pass membrane protein</topology>
    </subcellularLocation>
</comment>
<protein>
    <submittedName>
        <fullName evidence="15">TonB-dependent receptor</fullName>
    </submittedName>
</protein>
<reference evidence="15 16" key="1">
    <citation type="submission" date="2020-06" db="EMBL/GenBank/DDBJ databases">
        <title>Synonyms of Asaia species.</title>
        <authorList>
            <person name="Sombolestani A."/>
        </authorList>
    </citation>
    <scope>NUCLEOTIDE SEQUENCE [LARGE SCALE GENOMIC DNA]</scope>
    <source>
        <strain evidence="15 16">LMG 27047</strain>
    </source>
</reference>
<dbReference type="SUPFAM" id="SSF56935">
    <property type="entry name" value="Porins"/>
    <property type="match status" value="1"/>
</dbReference>